<comment type="caution">
    <text evidence="1">The sequence shown here is derived from an EMBL/GenBank/DDBJ whole genome shotgun (WGS) entry which is preliminary data.</text>
</comment>
<dbReference type="EMBL" id="JAWMWG010000001">
    <property type="protein sequence ID" value="MEJ6348460.1"/>
    <property type="molecule type" value="Genomic_DNA"/>
</dbReference>
<gene>
    <name evidence="1" type="ORF">R4Y45_04360</name>
</gene>
<keyword evidence="2" id="KW-1185">Reference proteome</keyword>
<reference evidence="1 2" key="1">
    <citation type="submission" date="2023-10" db="EMBL/GenBank/DDBJ databases">
        <title>Holzapfeliella saturejae sp. nov. isolated from Satureja montana flowers.</title>
        <authorList>
            <person name="Alcantara C."/>
            <person name="Zuniga M."/>
            <person name="Landete J.M."/>
            <person name="Monedero V."/>
        </authorList>
    </citation>
    <scope>NUCLEOTIDE SEQUENCE [LARGE SCALE GENOMIC DNA]</scope>
    <source>
        <strain evidence="1 2">He02</strain>
    </source>
</reference>
<evidence type="ECO:0000313" key="1">
    <source>
        <dbReference type="EMBL" id="MEJ6348460.1"/>
    </source>
</evidence>
<dbReference type="Proteomes" id="UP001377804">
    <property type="component" value="Unassembled WGS sequence"/>
</dbReference>
<sequence>MDKKYLEWDYNYKEKLLGKKISNNSIKNILLAKDKENYRDKYSDYVKHKQDKGHIENYSEVDTILKKVFNIDEKILLHKDIMNSFWYTYKFYLQLEYPAIFKPGGNLNNRLPLTKPKSSQLAKVYIGYPPHTTGGKSQCLNQKYIEYYREHFPALLLPFQKELKEEQYPKILWVDFLRENFEKFNKVHENKYLKDFAKLTHTIGNIAVVPEGFNTSRSNYDYWDYGLRYLKKSWYPTNSEWKKIIQDNLLEEYVCNSCGSVLPLWEDHLESGNLLPKDTSQINSFLITVNQRIENRGKRIMNAYNELLSPNTNL</sequence>
<protein>
    <recommendedName>
        <fullName evidence="3">HNH endonuclease</fullName>
    </recommendedName>
</protein>
<proteinExistence type="predicted"/>
<name>A0ABU8SGE7_9LACO</name>
<evidence type="ECO:0000313" key="2">
    <source>
        <dbReference type="Proteomes" id="UP001377804"/>
    </source>
</evidence>
<accession>A0ABU8SGE7</accession>
<evidence type="ECO:0008006" key="3">
    <source>
        <dbReference type="Google" id="ProtNLM"/>
    </source>
</evidence>
<dbReference type="RefSeq" id="WP_339969647.1">
    <property type="nucleotide sequence ID" value="NZ_JAWMWG010000001.1"/>
</dbReference>
<organism evidence="1 2">
    <name type="scientific">Holzapfeliella saturejae</name>
    <dbReference type="NCBI Taxonomy" id="3082953"/>
    <lineage>
        <taxon>Bacteria</taxon>
        <taxon>Bacillati</taxon>
        <taxon>Bacillota</taxon>
        <taxon>Bacilli</taxon>
        <taxon>Lactobacillales</taxon>
        <taxon>Lactobacillaceae</taxon>
        <taxon>Holzapfeliella</taxon>
    </lineage>
</organism>